<dbReference type="NCBIfam" id="TIGR01760">
    <property type="entry name" value="tape_meas_TP901"/>
    <property type="match status" value="1"/>
</dbReference>
<keyword evidence="1" id="KW-0175">Coiled coil</keyword>
<gene>
    <name evidence="2" type="ORF">A134_23135</name>
</gene>
<feature type="coiled-coil region" evidence="1">
    <location>
        <begin position="100"/>
        <end position="134"/>
    </location>
</feature>
<organism evidence="2">
    <name type="scientific">Vibrio crassostreae 9CS106</name>
    <dbReference type="NCBI Taxonomy" id="1191300"/>
    <lineage>
        <taxon>Bacteria</taxon>
        <taxon>Pseudomonadati</taxon>
        <taxon>Pseudomonadota</taxon>
        <taxon>Gammaproteobacteria</taxon>
        <taxon>Vibrionales</taxon>
        <taxon>Vibrionaceae</taxon>
        <taxon>Vibrio</taxon>
    </lineage>
</organism>
<evidence type="ECO:0000313" key="2">
    <source>
        <dbReference type="EMBL" id="ANP79311.1"/>
    </source>
</evidence>
<proteinExistence type="predicted"/>
<reference evidence="2" key="2">
    <citation type="submission" date="2016-06" db="EMBL/GenBank/DDBJ databases">
        <title>Adaptive Radiation by Waves of Gene Transfer Leads to Fine-Scale Resource Partitioning in Marine Microbes.</title>
        <authorList>
            <person name="Hehemann J.-H."/>
            <person name="Arevalo P."/>
            <person name="Datta M.S."/>
            <person name="Yu X."/>
            <person name="Corzett C.H."/>
            <person name="Henschel A."/>
            <person name="Preheim S.P."/>
            <person name="Timberlake S."/>
            <person name="Alm E.J."/>
            <person name="Polz M.F."/>
        </authorList>
    </citation>
    <scope>NUCLEOTIDE SEQUENCE</scope>
    <source>
        <strain evidence="2">9CS106</strain>
    </source>
</reference>
<protein>
    <submittedName>
        <fullName evidence="2">Phage tail tape measure protein</fullName>
    </submittedName>
</protein>
<reference evidence="2" key="1">
    <citation type="journal article" date="2012" name="Science">
        <title>Ecological populations of bacteria act as socially cohesive units of antibiotic production and resistance.</title>
        <authorList>
            <person name="Cordero O.X."/>
            <person name="Wildschutte H."/>
            <person name="Kirkup B."/>
            <person name="Proehl S."/>
            <person name="Ngo L."/>
            <person name="Hussain F."/>
            <person name="Le Roux F."/>
            <person name="Mincer T."/>
            <person name="Polz M.F."/>
        </authorList>
    </citation>
    <scope>NUCLEOTIDE SEQUENCE</scope>
    <source>
        <strain evidence="2">9CS106</strain>
    </source>
</reference>
<sequence>MATERDALVKLIIEGENLLSPEINEAVIDLDRLAKESKSAKDELRQLEKSQETISSFDELEKSVTETSDALIRAQVEAKATSRAMRQAGDDVDESMVEANERAKLAVSETRKELNAQNKELKKAQSELKKMGVSTEEAAQAEADLAKRIVESKARITELNTTYRDQQSNSQALIITKQEELRARKENVNQMELEEDVVKELTSIANRQLTTLAKVSGEIDKEAVSHKRVSDAIEGERAARVRNIETLDQSVIKAKAERDAIAKTEKSMEKYSNEYDQLVRSRERGDISLKKMIAEEEKLKKALGLTSAQVKEKKRNIEAVARDEERSAAATNKAADAERKKEVDLQNVEAALVQYRIELEKLNKAKSKGEISTEQYIRAEDKLKKTLNLTAAQAATEKKAIEAGASAKRGAAGNTDILTTATRRLAQAYTVLLAAQKSVQGAVESVKSYGEYEAALTGVSKTTELTAQELDELGDIVTELSTKVSGTAVDSLLKYGEAAGQMGVEGTQNLTDMIIAADALASATDLAGDEAARAMLRIQEVTGDAEDGIHAIASSVVELGNSYKLTESELLDFTKEIAAGTSNVDLSTSALLGMGAAMRQIGLPAERTRSTLSRTFSTIQESIAGSAEQMEYLSKIVGDTAENIERDLGEMPEKVFMDFLDGLKRMGEEGSTTKDIMAAFGVTSIETVDTLNVLTTQVDTMRQAVLLSGSAYEEQNAHLQEASKFYATQQQEMQRTINRLKELAKAIGEAYSSDTQEALQKVVDLLNEFDTTIIKAAENAGLLFEGTASLTEGVARFGMALDGLIPNLSLTEILFQTMRGAANYTTIALNTAALSMNALSGEVAEFFGASEEEMMKYQKRSESLHASILQDQKDIAEASNIAAGKASVAYYKLRDAALENHKAVKDLTDAERLAINEIINKVGYMEDEDEVYRLLTAKIQQKVREQKVEAGLNEITGKSIDKVTGFLNRNGIAYQQSTDSIKENTDATKENSLAQDEAATKTISLSEARNKASAVARESAQSAEDEANSLSKLELAEQRVNIQIEEKIAKIAVAIQSGQSYAKQQQELTDLYERQQKIQADLAIEQEIYNATASSSVQIVEKYANKQKDLQKAFLDGKLTVGEYTEKNKVLTSVIRQLTPLLTEEQKEILGIGTAAKQTARDIEMLRRAKELDAITSKTAAVTAVEYQKQLIEVNKKWEDGSISLKDYTEQKNFLTGAITKIIPVLTEEEKKIIASGAAISKNEKGVKTLVKEHNKLANSSKDVADAFYLQEAAAKSLGETINDSIDKTAQATDKMTKGIKGANTALSAAGKVSVSLGGIVKDLDDSSLSNLTDEAEKAQQAFKELKGEALDAADSIQERYDEMTLSDEENLTKDYEKEIKDIQELLKAAMEENDIELQKRLIKAKKQLEEMRDLEMEEVKRRKDSEVDSGLVDGAIPRPTPMPYLDNEIFEKLADALEKLNVSASVSAGGGKTHTVDLNIGGEKLSVQLSNEESVSNLLDVLSKIGGNTL</sequence>
<accession>A0A1B1C375</accession>
<dbReference type="EMBL" id="CP016231">
    <property type="protein sequence ID" value="ANP79311.1"/>
    <property type="molecule type" value="Genomic_DNA"/>
</dbReference>
<feature type="coiled-coil region" evidence="1">
    <location>
        <begin position="254"/>
        <end position="281"/>
    </location>
</feature>
<feature type="coiled-coil region" evidence="1">
    <location>
        <begin position="23"/>
        <end position="50"/>
    </location>
</feature>
<feature type="coiled-coil region" evidence="1">
    <location>
        <begin position="1329"/>
        <end position="1415"/>
    </location>
</feature>
<feature type="coiled-coil region" evidence="1">
    <location>
        <begin position="320"/>
        <end position="365"/>
    </location>
</feature>
<evidence type="ECO:0000256" key="1">
    <source>
        <dbReference type="SAM" id="Coils"/>
    </source>
</evidence>
<name>A0A1B1C375_9VIBR</name>
<dbReference type="InterPro" id="IPR010090">
    <property type="entry name" value="Phage_tape_meas"/>
</dbReference>